<accession>A0ABT0S5X9</accession>
<dbReference type="InterPro" id="IPR036938">
    <property type="entry name" value="PAP2/HPO_sf"/>
</dbReference>
<feature type="transmembrane region" description="Helical" evidence="5">
    <location>
        <begin position="35"/>
        <end position="57"/>
    </location>
</feature>
<gene>
    <name evidence="7" type="ORF">LZ518_01380</name>
</gene>
<evidence type="ECO:0000256" key="3">
    <source>
        <dbReference type="ARBA" id="ARBA00022989"/>
    </source>
</evidence>
<dbReference type="RefSeq" id="WP_249914267.1">
    <property type="nucleotide sequence ID" value="NZ_JAMGBB010000001.1"/>
</dbReference>
<evidence type="ECO:0000256" key="4">
    <source>
        <dbReference type="ARBA" id="ARBA00023136"/>
    </source>
</evidence>
<evidence type="ECO:0000259" key="6">
    <source>
        <dbReference type="Pfam" id="PF14378"/>
    </source>
</evidence>
<dbReference type="Proteomes" id="UP001165383">
    <property type="component" value="Unassembled WGS sequence"/>
</dbReference>
<organism evidence="7 8">
    <name type="scientific">Sphingomonas brevis</name>
    <dbReference type="NCBI Taxonomy" id="2908206"/>
    <lineage>
        <taxon>Bacteria</taxon>
        <taxon>Pseudomonadati</taxon>
        <taxon>Pseudomonadota</taxon>
        <taxon>Alphaproteobacteria</taxon>
        <taxon>Sphingomonadales</taxon>
        <taxon>Sphingomonadaceae</taxon>
        <taxon>Sphingomonas</taxon>
    </lineage>
</organism>
<dbReference type="InterPro" id="IPR052185">
    <property type="entry name" value="IPC_Synthase-Related"/>
</dbReference>
<keyword evidence="4 5" id="KW-0472">Membrane</keyword>
<keyword evidence="2 5" id="KW-0812">Transmembrane</keyword>
<evidence type="ECO:0000256" key="2">
    <source>
        <dbReference type="ARBA" id="ARBA00022692"/>
    </source>
</evidence>
<keyword evidence="8" id="KW-1185">Reference proteome</keyword>
<protein>
    <submittedName>
        <fullName evidence="7">Phosphatase PAP2 family protein</fullName>
    </submittedName>
</protein>
<keyword evidence="3 5" id="KW-1133">Transmembrane helix</keyword>
<dbReference type="Gene3D" id="1.20.144.10">
    <property type="entry name" value="Phosphatidic acid phosphatase type 2/haloperoxidase"/>
    <property type="match status" value="1"/>
</dbReference>
<dbReference type="Pfam" id="PF14378">
    <property type="entry name" value="PAP2_3"/>
    <property type="match status" value="1"/>
</dbReference>
<dbReference type="PANTHER" id="PTHR31310">
    <property type="match status" value="1"/>
</dbReference>
<comment type="caution">
    <text evidence="7">The sequence shown here is derived from an EMBL/GenBank/DDBJ whole genome shotgun (WGS) entry which is preliminary data.</text>
</comment>
<sequence>MFPTLRYWLVAAQAAFVLSLAAISARPIPFEYSRPMGAALMIWSAGFLFLLVRTAMFETRADRPVTSFVLGIKGEAGTLWKAFTYALLLGLAMALHGWAKTMIPHVGGYWADPMLADLDYRLFGQDPWHLFRFDGLGPLFSKIYVSWFPVTFGTMGLLAFSKRDHSVLLTSFLAILIIIGTMGQYVLPSAGPIFYERLGLGARFDELIVTTDPSVNFLADYLWRNFESGGANLGTGISAMPSMHVTMAVWTAFAARAIWRPLVVPAVLYALIIYITSVASGWHYATDGLVGAALATITCLWLSRRAQQAPKSGLAAEPAAAGALA</sequence>
<dbReference type="EMBL" id="JAMGBB010000001">
    <property type="protein sequence ID" value="MCL6739793.1"/>
    <property type="molecule type" value="Genomic_DNA"/>
</dbReference>
<evidence type="ECO:0000313" key="8">
    <source>
        <dbReference type="Proteomes" id="UP001165383"/>
    </source>
</evidence>
<name>A0ABT0S5X9_9SPHN</name>
<evidence type="ECO:0000256" key="5">
    <source>
        <dbReference type="SAM" id="Phobius"/>
    </source>
</evidence>
<proteinExistence type="predicted"/>
<feature type="transmembrane region" description="Helical" evidence="5">
    <location>
        <begin position="257"/>
        <end position="276"/>
    </location>
</feature>
<evidence type="ECO:0000256" key="1">
    <source>
        <dbReference type="ARBA" id="ARBA00004141"/>
    </source>
</evidence>
<feature type="domain" description="Inositolphosphotransferase Aur1/Ipt1" evidence="6">
    <location>
        <begin position="142"/>
        <end position="299"/>
    </location>
</feature>
<dbReference type="InterPro" id="IPR026841">
    <property type="entry name" value="Aur1/Ipt1"/>
</dbReference>
<feature type="transmembrane region" description="Helical" evidence="5">
    <location>
        <begin position="167"/>
        <end position="187"/>
    </location>
</feature>
<dbReference type="PANTHER" id="PTHR31310:SF7">
    <property type="entry name" value="PA-PHOSPHATASE RELATED-FAMILY PROTEIN DDB_G0268928"/>
    <property type="match status" value="1"/>
</dbReference>
<evidence type="ECO:0000313" key="7">
    <source>
        <dbReference type="EMBL" id="MCL6739793.1"/>
    </source>
</evidence>
<feature type="transmembrane region" description="Helical" evidence="5">
    <location>
        <begin position="143"/>
        <end position="160"/>
    </location>
</feature>
<feature type="transmembrane region" description="Helical" evidence="5">
    <location>
        <begin position="231"/>
        <end position="250"/>
    </location>
</feature>
<reference evidence="7" key="1">
    <citation type="submission" date="2022-05" db="EMBL/GenBank/DDBJ databases">
        <authorList>
            <person name="Jo J.-H."/>
            <person name="Im W.-T."/>
        </authorList>
    </citation>
    <scope>NUCLEOTIDE SEQUENCE</scope>
    <source>
        <strain evidence="7">RB56-2</strain>
    </source>
</reference>
<dbReference type="SUPFAM" id="SSF48317">
    <property type="entry name" value="Acid phosphatase/Vanadium-dependent haloperoxidase"/>
    <property type="match status" value="1"/>
</dbReference>
<feature type="transmembrane region" description="Helical" evidence="5">
    <location>
        <begin position="78"/>
        <end position="99"/>
    </location>
</feature>
<comment type="subcellular location">
    <subcellularLocation>
        <location evidence="1">Membrane</location>
        <topology evidence="1">Multi-pass membrane protein</topology>
    </subcellularLocation>
</comment>